<keyword evidence="1" id="KW-0472">Membrane</keyword>
<gene>
    <name evidence="2" type="ORF">ALEPTO_LOCUS4188</name>
</gene>
<name>A0A9N9F865_9GLOM</name>
<sequence>MGIEKNHLHVIQKPSPSFLVPSKNSPSKFLLIISTSILFLVLICITRHNHTETFNNPFYIASNDNKTIRSVGYFPLGTGRLSISYPVTGSIRLYHKKGSPSSQEANLESSYDTIFLMGYLKGVEKFENDYSFLMVKGNGCQDWQETIYDLTADITFISDQNGGDGDGLNILKATTMAKFNGANGETEKLTVGNFFVVLKNTYQIGCGAIERL</sequence>
<protein>
    <submittedName>
        <fullName evidence="2">10064_t:CDS:1</fullName>
    </submittedName>
</protein>
<feature type="transmembrane region" description="Helical" evidence="1">
    <location>
        <begin position="29"/>
        <end position="46"/>
    </location>
</feature>
<dbReference type="AlphaFoldDB" id="A0A9N9F865"/>
<organism evidence="2 3">
    <name type="scientific">Ambispora leptoticha</name>
    <dbReference type="NCBI Taxonomy" id="144679"/>
    <lineage>
        <taxon>Eukaryota</taxon>
        <taxon>Fungi</taxon>
        <taxon>Fungi incertae sedis</taxon>
        <taxon>Mucoromycota</taxon>
        <taxon>Glomeromycotina</taxon>
        <taxon>Glomeromycetes</taxon>
        <taxon>Archaeosporales</taxon>
        <taxon>Ambisporaceae</taxon>
        <taxon>Ambispora</taxon>
    </lineage>
</organism>
<evidence type="ECO:0000256" key="1">
    <source>
        <dbReference type="SAM" id="Phobius"/>
    </source>
</evidence>
<proteinExistence type="predicted"/>
<keyword evidence="3" id="KW-1185">Reference proteome</keyword>
<comment type="caution">
    <text evidence="2">The sequence shown here is derived from an EMBL/GenBank/DDBJ whole genome shotgun (WGS) entry which is preliminary data.</text>
</comment>
<evidence type="ECO:0000313" key="3">
    <source>
        <dbReference type="Proteomes" id="UP000789508"/>
    </source>
</evidence>
<keyword evidence="1" id="KW-0812">Transmembrane</keyword>
<evidence type="ECO:0000313" key="2">
    <source>
        <dbReference type="EMBL" id="CAG8515365.1"/>
    </source>
</evidence>
<dbReference type="Proteomes" id="UP000789508">
    <property type="component" value="Unassembled WGS sequence"/>
</dbReference>
<reference evidence="2" key="1">
    <citation type="submission" date="2021-06" db="EMBL/GenBank/DDBJ databases">
        <authorList>
            <person name="Kallberg Y."/>
            <person name="Tangrot J."/>
            <person name="Rosling A."/>
        </authorList>
    </citation>
    <scope>NUCLEOTIDE SEQUENCE</scope>
    <source>
        <strain evidence="2">FL130A</strain>
    </source>
</reference>
<dbReference type="EMBL" id="CAJVPS010000912">
    <property type="protein sequence ID" value="CAG8515365.1"/>
    <property type="molecule type" value="Genomic_DNA"/>
</dbReference>
<dbReference type="OrthoDB" id="10406562at2759"/>
<keyword evidence="1" id="KW-1133">Transmembrane helix</keyword>
<accession>A0A9N9F865</accession>